<comment type="similarity">
    <text evidence="1">Belongs to the 'phage' integrase family.</text>
</comment>
<dbReference type="InterPro" id="IPR013762">
    <property type="entry name" value="Integrase-like_cat_sf"/>
</dbReference>
<evidence type="ECO:0000313" key="5">
    <source>
        <dbReference type="Proteomes" id="UP000324853"/>
    </source>
</evidence>
<dbReference type="AlphaFoldDB" id="A0A5S4X508"/>
<comment type="caution">
    <text evidence="4">The sequence shown here is derived from an EMBL/GenBank/DDBJ whole genome shotgun (WGS) entry which is preliminary data.</text>
</comment>
<sequence>MGNYTWMFAGRWGTEPLSRKALANALRGRSIVRKGKPTRYTDGLCAQIGIKPFTPHDLRRSAASLMGNIGISRATVALCLDHAIIKDNDQRAVPDVTGKHYDQDPRIDEKRAALQRLADEIRRIVADEEPVELEESRRLAA</sequence>
<keyword evidence="3" id="KW-0233">DNA recombination</keyword>
<accession>A0A5S4X508</accession>
<dbReference type="OrthoDB" id="7615137at2"/>
<dbReference type="GO" id="GO:0015074">
    <property type="term" value="P:DNA integration"/>
    <property type="evidence" value="ECO:0007669"/>
    <property type="project" value="UniProtKB-KW"/>
</dbReference>
<dbReference type="InterPro" id="IPR050808">
    <property type="entry name" value="Phage_Integrase"/>
</dbReference>
<protein>
    <submittedName>
        <fullName evidence="4">Tyrosine-type recombinase/integrase</fullName>
    </submittedName>
</protein>
<reference evidence="4 5" key="1">
    <citation type="submission" date="2019-08" db="EMBL/GenBank/DDBJ databases">
        <title>Bradyrhizobium hipponensis sp. nov., a rhizobium isolated from a Lupinus angustifolius root nodule in Tunisia.</title>
        <authorList>
            <person name="Off K."/>
            <person name="Rejili M."/>
            <person name="Mars M."/>
            <person name="Brachmann A."/>
            <person name="Marin M."/>
        </authorList>
    </citation>
    <scope>NUCLEOTIDE SEQUENCE [LARGE SCALE GENOMIC DNA]</scope>
    <source>
        <strain evidence="4 5">CTAW11</strain>
    </source>
</reference>
<proteinExistence type="inferred from homology"/>
<dbReference type="InterPro" id="IPR011010">
    <property type="entry name" value="DNA_brk_join_enz"/>
</dbReference>
<keyword evidence="2" id="KW-0229">DNA integration</keyword>
<dbReference type="EMBL" id="VSSR01000008">
    <property type="protein sequence ID" value="TYL87474.1"/>
    <property type="molecule type" value="Genomic_DNA"/>
</dbReference>
<name>A0A5S4X508_9BRAD</name>
<evidence type="ECO:0000313" key="4">
    <source>
        <dbReference type="EMBL" id="TYL87474.1"/>
    </source>
</evidence>
<evidence type="ECO:0000256" key="3">
    <source>
        <dbReference type="ARBA" id="ARBA00023172"/>
    </source>
</evidence>
<dbReference type="GO" id="GO:0006310">
    <property type="term" value="P:DNA recombination"/>
    <property type="evidence" value="ECO:0007669"/>
    <property type="project" value="UniProtKB-KW"/>
</dbReference>
<dbReference type="Proteomes" id="UP000324853">
    <property type="component" value="Unassembled WGS sequence"/>
</dbReference>
<gene>
    <name evidence="4" type="ORF">FXB38_04995</name>
</gene>
<organism evidence="4 5">
    <name type="scientific">Bradyrhizobium cytisi</name>
    <dbReference type="NCBI Taxonomy" id="515489"/>
    <lineage>
        <taxon>Bacteria</taxon>
        <taxon>Pseudomonadati</taxon>
        <taxon>Pseudomonadota</taxon>
        <taxon>Alphaproteobacteria</taxon>
        <taxon>Hyphomicrobiales</taxon>
        <taxon>Nitrobacteraceae</taxon>
        <taxon>Bradyrhizobium</taxon>
    </lineage>
</organism>
<dbReference type="PANTHER" id="PTHR30629:SF2">
    <property type="entry name" value="PROPHAGE INTEGRASE INTS-RELATED"/>
    <property type="match status" value="1"/>
</dbReference>
<keyword evidence="5" id="KW-1185">Reference proteome</keyword>
<dbReference type="GO" id="GO:0003677">
    <property type="term" value="F:DNA binding"/>
    <property type="evidence" value="ECO:0007669"/>
    <property type="project" value="InterPro"/>
</dbReference>
<dbReference type="Gene3D" id="1.10.443.10">
    <property type="entry name" value="Intergrase catalytic core"/>
    <property type="match status" value="1"/>
</dbReference>
<evidence type="ECO:0000256" key="1">
    <source>
        <dbReference type="ARBA" id="ARBA00008857"/>
    </source>
</evidence>
<evidence type="ECO:0000256" key="2">
    <source>
        <dbReference type="ARBA" id="ARBA00022908"/>
    </source>
</evidence>
<dbReference type="SUPFAM" id="SSF56349">
    <property type="entry name" value="DNA breaking-rejoining enzymes"/>
    <property type="match status" value="1"/>
</dbReference>
<feature type="non-terminal residue" evidence="4">
    <location>
        <position position="1"/>
    </location>
</feature>
<dbReference type="PANTHER" id="PTHR30629">
    <property type="entry name" value="PROPHAGE INTEGRASE"/>
    <property type="match status" value="1"/>
</dbReference>